<reference evidence="2 3" key="1">
    <citation type="submission" date="2018-07" db="EMBL/GenBank/DDBJ databases">
        <title>Complete genome sequence of Spiroplasma alleghenense PLHS-1 (ATCC 51752).</title>
        <authorList>
            <person name="Chou L."/>
            <person name="Lee T.-Y."/>
            <person name="Tsai Y.-M."/>
            <person name="Kuo C.-H."/>
        </authorList>
    </citation>
    <scope>NUCLEOTIDE SEQUENCE [LARGE SCALE GENOMIC DNA]</scope>
    <source>
        <strain evidence="2 3">PLHS-1</strain>
    </source>
</reference>
<dbReference type="RefSeq" id="WP_115558525.1">
    <property type="nucleotide sequence ID" value="NZ_CP031376.1"/>
</dbReference>
<dbReference type="AlphaFoldDB" id="A0A345Z4V3"/>
<proteinExistence type="predicted"/>
<protein>
    <submittedName>
        <fullName evidence="2">Uncharacterized protein</fullName>
    </submittedName>
</protein>
<evidence type="ECO:0000313" key="3">
    <source>
        <dbReference type="Proteomes" id="UP000254792"/>
    </source>
</evidence>
<dbReference type="KEGG" id="salx:SALLE_v1c09620"/>
<gene>
    <name evidence="2" type="ORF">SALLE_v1c09620</name>
</gene>
<dbReference type="InterPro" id="IPR027417">
    <property type="entry name" value="P-loop_NTPase"/>
</dbReference>
<keyword evidence="1" id="KW-1133">Transmembrane helix</keyword>
<evidence type="ECO:0000313" key="2">
    <source>
        <dbReference type="EMBL" id="AXK51632.1"/>
    </source>
</evidence>
<organism evidence="2 3">
    <name type="scientific">Spiroplasma alleghenense</name>
    <dbReference type="NCBI Taxonomy" id="216931"/>
    <lineage>
        <taxon>Bacteria</taxon>
        <taxon>Bacillati</taxon>
        <taxon>Mycoplasmatota</taxon>
        <taxon>Mollicutes</taxon>
        <taxon>Entomoplasmatales</taxon>
        <taxon>Spiroplasmataceae</taxon>
        <taxon>Spiroplasma</taxon>
    </lineage>
</organism>
<evidence type="ECO:0000256" key="1">
    <source>
        <dbReference type="SAM" id="Phobius"/>
    </source>
</evidence>
<keyword evidence="1" id="KW-0812">Transmembrane</keyword>
<dbReference type="SUPFAM" id="SSF52540">
    <property type="entry name" value="P-loop containing nucleoside triphosphate hydrolases"/>
    <property type="match status" value="1"/>
</dbReference>
<dbReference type="Proteomes" id="UP000254792">
    <property type="component" value="Chromosome"/>
</dbReference>
<keyword evidence="1" id="KW-0472">Membrane</keyword>
<name>A0A345Z4V3_9MOLU</name>
<dbReference type="Gene3D" id="3.40.50.300">
    <property type="entry name" value="P-loop containing nucleotide triphosphate hydrolases"/>
    <property type="match status" value="1"/>
</dbReference>
<feature type="transmembrane region" description="Helical" evidence="1">
    <location>
        <begin position="114"/>
        <end position="136"/>
    </location>
</feature>
<dbReference type="OrthoDB" id="8150723at2"/>
<sequence>MDKANEEKLKSQLENYKKEIGDLFDEKLQLDDYKNICIYGGKGVGKTHFIKEKLMPSLEQEGVKVLKVSCTDFVDNFSGGNESLRSKSHKVISNFIKKNSASWDENLDASKSSFLLSIISAFFAFIISITSVSFAFFNLKDYIFIATLSVVSLLALISFLLWFFLSFKSTFKKITLEKDFYKSNKISIPNKRKTSYKNKKYLIFIDDLNRLTRETQEDFIMKVSGVNNVMCTPPENIILVFITSDDLVNKSDSDFVYKFLSKRLHFKFDLEKLKYIYKDRKFSDYEKMIFSKMRSFRQINEYVNILDKKLLKISEEKLKMFDRNSVETVSLLETIYNEDESIANLLEKIEEGKNFEFHDIWNFKKYLEQKRQYSECFETIFEYKRKFWNGVVSEGFKPDKDFVNPKDHLGYKYKFEDLNKLPIQEADEIKKYNSQSNEYYQNLGESEYVFTETNKIINLKNRKFSKFLINPEIINNVNEQNKSEFFLEYIDESSRLLKPEKCLDKFLEDSFNFKFWEYIFIDSYYSYNSITKISSSLSIFLNDKFKSNEFDSFIENFEADGGEEMKFEKIYHNSLFNLNLYQLKKNYFRIESTLAELVKKRYKLVGKKFNNDSWRFYVDDLNESLYSGHFSEYQKKHEIANEFILNSLESNTESYEIFQRLLIYWWSLEIKLGSFFNFLLGCIFTGKWFYNKSVLKFIINQDEKISTPFTIKLKNYLKSKTKEYTQYLEEPHNLVFAREALPFIKEVEDFIENNICGRSQIINQVEKYE</sequence>
<feature type="transmembrane region" description="Helical" evidence="1">
    <location>
        <begin position="142"/>
        <end position="165"/>
    </location>
</feature>
<accession>A0A345Z4V3</accession>
<keyword evidence="3" id="KW-1185">Reference proteome</keyword>
<dbReference type="EMBL" id="CP031376">
    <property type="protein sequence ID" value="AXK51632.1"/>
    <property type="molecule type" value="Genomic_DNA"/>
</dbReference>